<sequence length="122" mass="13710">MKNKYLPEVILGGILILLLTLFLNPFKLYMADMYLMMIAAGLIVAFAIFAGFIWKEKGRDERETWHIMLSGRMAFLAGALVLVVAILVESFKHQAPDPWLVAALGVMVLAKIIGRIYNQINN</sequence>
<name>A0A2H0W0N9_9BACT</name>
<feature type="transmembrane region" description="Helical" evidence="1">
    <location>
        <begin position="34"/>
        <end position="54"/>
    </location>
</feature>
<evidence type="ECO:0000313" key="3">
    <source>
        <dbReference type="Proteomes" id="UP000230935"/>
    </source>
</evidence>
<keyword evidence="1" id="KW-0472">Membrane</keyword>
<comment type="caution">
    <text evidence="2">The sequence shown here is derived from an EMBL/GenBank/DDBJ whole genome shotgun (WGS) entry which is preliminary data.</text>
</comment>
<proteinExistence type="predicted"/>
<gene>
    <name evidence="2" type="ORF">COT81_03835</name>
</gene>
<reference evidence="3" key="1">
    <citation type="submission" date="2017-09" db="EMBL/GenBank/DDBJ databases">
        <title>Depth-based differentiation of microbial function through sediment-hosted aquifers and enrichment of novel symbionts in the deep terrestrial subsurface.</title>
        <authorList>
            <person name="Probst A.J."/>
            <person name="Ladd B."/>
            <person name="Jarett J.K."/>
            <person name="Geller-Mcgrath D.E."/>
            <person name="Sieber C.M.K."/>
            <person name="Emerson J.B."/>
            <person name="Anantharaman K."/>
            <person name="Thomas B.C."/>
            <person name="Malmstrom R."/>
            <person name="Stieglmeier M."/>
            <person name="Klingl A."/>
            <person name="Woyke T."/>
            <person name="Ryan C.M."/>
            <person name="Banfield J.F."/>
        </authorList>
    </citation>
    <scope>NUCLEOTIDE SEQUENCE [LARGE SCALE GENOMIC DNA]</scope>
</reference>
<dbReference type="EMBL" id="PEZZ01000030">
    <property type="protein sequence ID" value="PIS04922.1"/>
    <property type="molecule type" value="Genomic_DNA"/>
</dbReference>
<keyword evidence="1" id="KW-1133">Transmembrane helix</keyword>
<evidence type="ECO:0008006" key="4">
    <source>
        <dbReference type="Google" id="ProtNLM"/>
    </source>
</evidence>
<feature type="transmembrane region" description="Helical" evidence="1">
    <location>
        <begin position="99"/>
        <end position="117"/>
    </location>
</feature>
<dbReference type="AlphaFoldDB" id="A0A2H0W0N9"/>
<evidence type="ECO:0000256" key="1">
    <source>
        <dbReference type="SAM" id="Phobius"/>
    </source>
</evidence>
<keyword evidence="1" id="KW-0812">Transmembrane</keyword>
<dbReference type="Proteomes" id="UP000230935">
    <property type="component" value="Unassembled WGS sequence"/>
</dbReference>
<protein>
    <recommendedName>
        <fullName evidence="4">DUF2178 domain-containing protein</fullName>
    </recommendedName>
</protein>
<feature type="transmembrane region" description="Helical" evidence="1">
    <location>
        <begin position="9"/>
        <end position="28"/>
    </location>
</feature>
<organism evidence="2 3">
    <name type="scientific">Candidatus Buchananbacteria bacterium CG10_big_fil_rev_8_21_14_0_10_42_9</name>
    <dbReference type="NCBI Taxonomy" id="1974526"/>
    <lineage>
        <taxon>Bacteria</taxon>
        <taxon>Candidatus Buchananiibacteriota</taxon>
    </lineage>
</organism>
<accession>A0A2H0W0N9</accession>
<feature type="transmembrane region" description="Helical" evidence="1">
    <location>
        <begin position="66"/>
        <end position="87"/>
    </location>
</feature>
<evidence type="ECO:0000313" key="2">
    <source>
        <dbReference type="EMBL" id="PIS04922.1"/>
    </source>
</evidence>